<dbReference type="PANTHER" id="PTHR18964:SF149">
    <property type="entry name" value="BIFUNCTIONAL UDP-N-ACETYLGLUCOSAMINE 2-EPIMERASE_N-ACETYLMANNOSAMINE KINASE"/>
    <property type="match status" value="1"/>
</dbReference>
<evidence type="ECO:0000313" key="3">
    <source>
        <dbReference type="EMBL" id="KFI81502.1"/>
    </source>
</evidence>
<dbReference type="Gene3D" id="3.30.420.40">
    <property type="match status" value="2"/>
</dbReference>
<comment type="caution">
    <text evidence="3">The sequence shown here is derived from an EMBL/GenBank/DDBJ whole genome shotgun (WGS) entry which is preliminary data.</text>
</comment>
<dbReference type="EC" id="2.7.1.2" evidence="3"/>
<dbReference type="InterPro" id="IPR043129">
    <property type="entry name" value="ATPase_NBD"/>
</dbReference>
<organism evidence="3 4">
    <name type="scientific">Bifidobacterium psychraerophilum</name>
    <dbReference type="NCBI Taxonomy" id="218140"/>
    <lineage>
        <taxon>Bacteria</taxon>
        <taxon>Bacillati</taxon>
        <taxon>Actinomycetota</taxon>
        <taxon>Actinomycetes</taxon>
        <taxon>Bifidobacteriales</taxon>
        <taxon>Bifidobacteriaceae</taxon>
        <taxon>Bifidobacterium</taxon>
    </lineage>
</organism>
<dbReference type="PANTHER" id="PTHR18964">
    <property type="entry name" value="ROK (REPRESSOR, ORF, KINASE) FAMILY"/>
    <property type="match status" value="1"/>
</dbReference>
<dbReference type="STRING" id="218140.BPSY_1910"/>
<sequence>MSVSGEVLDFGRPLEGIGDGRPQQRSHIGIDVGGTKMEGVLIDDAGGVIASDRRESLQGEEALSRELTAMTTRLREESEKRGLRLSGIGIGMPGRIDPHSGDVFHAVNLSIAGLRLRSGLEHSFPGIPVAVENDVNAAALGAWTVLSGGGADAAEASNLAFVNFGTGLACGIVQSGTVFHGVSGAAGEIGHLPIETHGFACKCGQSGCLETVASGSAVSRLWPVADGYPMPDMIRRSEEGDGHAEETLDMVVQAMSLAILTVALSFDPDRIVLGGGMMKTGEALLKRIVRNLQARESGSAFIASLHLSERLSLSPPGQAIGAIGAAAVSWQQTV</sequence>
<dbReference type="eggNOG" id="COG1940">
    <property type="taxonomic scope" value="Bacteria"/>
</dbReference>
<dbReference type="Proteomes" id="UP000029050">
    <property type="component" value="Unassembled WGS sequence"/>
</dbReference>
<gene>
    <name evidence="3" type="ORF">BPSY_1910</name>
</gene>
<dbReference type="GO" id="GO:0004340">
    <property type="term" value="F:glucokinase activity"/>
    <property type="evidence" value="ECO:0007669"/>
    <property type="project" value="UniProtKB-EC"/>
</dbReference>
<dbReference type="Pfam" id="PF00480">
    <property type="entry name" value="ROK"/>
    <property type="match status" value="1"/>
</dbReference>
<dbReference type="InterPro" id="IPR000600">
    <property type="entry name" value="ROK"/>
</dbReference>
<accession>A0A087CE02</accession>
<dbReference type="SUPFAM" id="SSF53067">
    <property type="entry name" value="Actin-like ATPase domain"/>
    <property type="match status" value="1"/>
</dbReference>
<dbReference type="RefSeq" id="WP_081884429.1">
    <property type="nucleotide sequence ID" value="NZ_JGZI01000010.1"/>
</dbReference>
<proteinExistence type="inferred from homology"/>
<protein>
    <submittedName>
        <fullName evidence="3">Transcriptional regulator/sugar kinase</fullName>
        <ecNumber evidence="3">2.7.1.2</ecNumber>
    </submittedName>
</protein>
<evidence type="ECO:0000256" key="2">
    <source>
        <dbReference type="SAM" id="MobiDB-lite"/>
    </source>
</evidence>
<dbReference type="OrthoDB" id="8772678at2"/>
<feature type="region of interest" description="Disordered" evidence="2">
    <location>
        <begin position="1"/>
        <end position="28"/>
    </location>
</feature>
<dbReference type="AlphaFoldDB" id="A0A087CE02"/>
<dbReference type="GeneID" id="98301102"/>
<dbReference type="EMBL" id="JGZI01000010">
    <property type="protein sequence ID" value="KFI81502.1"/>
    <property type="molecule type" value="Genomic_DNA"/>
</dbReference>
<reference evidence="3 4" key="1">
    <citation type="submission" date="2014-03" db="EMBL/GenBank/DDBJ databases">
        <title>Genomics of Bifidobacteria.</title>
        <authorList>
            <person name="Ventura M."/>
            <person name="Milani C."/>
            <person name="Lugli G.A."/>
        </authorList>
    </citation>
    <scope>NUCLEOTIDE SEQUENCE [LARGE SCALE GENOMIC DNA]</scope>
    <source>
        <strain evidence="3 4">LMG 21775</strain>
    </source>
</reference>
<keyword evidence="3" id="KW-0418">Kinase</keyword>
<evidence type="ECO:0000256" key="1">
    <source>
        <dbReference type="ARBA" id="ARBA00006479"/>
    </source>
</evidence>
<name>A0A087CE02_9BIFI</name>
<keyword evidence="3" id="KW-0808">Transferase</keyword>
<comment type="similarity">
    <text evidence="1">Belongs to the ROK (NagC/XylR) family.</text>
</comment>
<keyword evidence="4" id="KW-1185">Reference proteome</keyword>
<evidence type="ECO:0000313" key="4">
    <source>
        <dbReference type="Proteomes" id="UP000029050"/>
    </source>
</evidence>